<proteinExistence type="predicted"/>
<comment type="caution">
    <text evidence="1">The sequence shown here is derived from an EMBL/GenBank/DDBJ whole genome shotgun (WGS) entry which is preliminary data.</text>
</comment>
<sequence length="74" mass="8527">MENCPFNHVLTFRYTPEAITHENIVFLVGCHKTCFVLSLSANHLSATCKELNDIFLVISDKLHRFDSCEVNKRD</sequence>
<evidence type="ECO:0000313" key="2">
    <source>
        <dbReference type="Proteomes" id="UP000606786"/>
    </source>
</evidence>
<protein>
    <submittedName>
        <fullName evidence="1">(Mediterranean fruit fly) hypothetical protein</fullName>
    </submittedName>
</protein>
<dbReference type="AlphaFoldDB" id="A0A811VHL3"/>
<evidence type="ECO:0000313" key="1">
    <source>
        <dbReference type="EMBL" id="CAD7014484.1"/>
    </source>
</evidence>
<keyword evidence="2" id="KW-1185">Reference proteome</keyword>
<reference evidence="1" key="1">
    <citation type="submission" date="2020-11" db="EMBL/GenBank/DDBJ databases">
        <authorList>
            <person name="Whitehead M."/>
        </authorList>
    </citation>
    <scope>NUCLEOTIDE SEQUENCE</scope>
    <source>
        <strain evidence="1">EGII</strain>
    </source>
</reference>
<dbReference type="Proteomes" id="UP000606786">
    <property type="component" value="Unassembled WGS sequence"/>
</dbReference>
<gene>
    <name evidence="1" type="ORF">CCAP1982_LOCUS22487</name>
</gene>
<organism evidence="1 2">
    <name type="scientific">Ceratitis capitata</name>
    <name type="common">Mediterranean fruit fly</name>
    <name type="synonym">Tephritis capitata</name>
    <dbReference type="NCBI Taxonomy" id="7213"/>
    <lineage>
        <taxon>Eukaryota</taxon>
        <taxon>Metazoa</taxon>
        <taxon>Ecdysozoa</taxon>
        <taxon>Arthropoda</taxon>
        <taxon>Hexapoda</taxon>
        <taxon>Insecta</taxon>
        <taxon>Pterygota</taxon>
        <taxon>Neoptera</taxon>
        <taxon>Endopterygota</taxon>
        <taxon>Diptera</taxon>
        <taxon>Brachycera</taxon>
        <taxon>Muscomorpha</taxon>
        <taxon>Tephritoidea</taxon>
        <taxon>Tephritidae</taxon>
        <taxon>Ceratitis</taxon>
        <taxon>Ceratitis</taxon>
    </lineage>
</organism>
<dbReference type="EMBL" id="CAJHJT010000056">
    <property type="protein sequence ID" value="CAD7014484.1"/>
    <property type="molecule type" value="Genomic_DNA"/>
</dbReference>
<accession>A0A811VHL3</accession>
<name>A0A811VHL3_CERCA</name>